<sequence length="409" mass="41755">MQTYGNKLLILTEIARLPALPRLLVLTQLAFNVGFYLVLPFLADHLRADLGLAAALVGLVLGLRTFSQQGLFLIGGVLADRYGARPVVLAGCAVRIAGFGVLAAARDLPAVLAGTLLIGVAAALFSPAVESALAREGARLEAAGTVRRTELFAMFSAAGEAGAVTGPLLGVLLLTAGFPAVCLAAAAVFALILAMHSRLLPAEPGAHAGEPVADGLREVFGNRRFLAFAAVNGAGLLAYHQLYLALPLELDAEDAAWALGWLFALASILMITGQLTIARYARRALGPRAALTCGFALMSAAFAVVPVLPGAWSALAMVVLLTAGQMLASPVARDTAARLAAERRLGAHFGVLSAAGGLAVLAGSTATGALLDSAGPVVPWLALAAVPLTSALLFPLVAPAPREPGPVRP</sequence>
<feature type="transmembrane region" description="Helical" evidence="7">
    <location>
        <begin position="48"/>
        <end position="66"/>
    </location>
</feature>
<evidence type="ECO:0000256" key="7">
    <source>
        <dbReference type="SAM" id="Phobius"/>
    </source>
</evidence>
<feature type="transmembrane region" description="Helical" evidence="7">
    <location>
        <begin position="176"/>
        <end position="194"/>
    </location>
</feature>
<keyword evidence="6 7" id="KW-0472">Membrane</keyword>
<feature type="transmembrane region" description="Helical" evidence="7">
    <location>
        <begin position="20"/>
        <end position="42"/>
    </location>
</feature>
<dbReference type="PROSITE" id="PS50850">
    <property type="entry name" value="MFS"/>
    <property type="match status" value="1"/>
</dbReference>
<feature type="transmembrane region" description="Helical" evidence="7">
    <location>
        <begin position="377"/>
        <end position="398"/>
    </location>
</feature>
<evidence type="ECO:0000256" key="6">
    <source>
        <dbReference type="ARBA" id="ARBA00023136"/>
    </source>
</evidence>
<dbReference type="Pfam" id="PF07690">
    <property type="entry name" value="MFS_1"/>
    <property type="match status" value="1"/>
</dbReference>
<evidence type="ECO:0000256" key="2">
    <source>
        <dbReference type="ARBA" id="ARBA00022448"/>
    </source>
</evidence>
<dbReference type="InterPro" id="IPR036259">
    <property type="entry name" value="MFS_trans_sf"/>
</dbReference>
<dbReference type="SUPFAM" id="SSF103473">
    <property type="entry name" value="MFS general substrate transporter"/>
    <property type="match status" value="1"/>
</dbReference>
<keyword evidence="2" id="KW-0813">Transport</keyword>
<feature type="transmembrane region" description="Helical" evidence="7">
    <location>
        <begin position="289"/>
        <end position="308"/>
    </location>
</feature>
<dbReference type="EMBL" id="JAUSUZ010000001">
    <property type="protein sequence ID" value="MDQ0364558.1"/>
    <property type="molecule type" value="Genomic_DNA"/>
</dbReference>
<evidence type="ECO:0000313" key="9">
    <source>
        <dbReference type="EMBL" id="MDQ0364558.1"/>
    </source>
</evidence>
<feature type="transmembrane region" description="Helical" evidence="7">
    <location>
        <begin position="111"/>
        <end position="130"/>
    </location>
</feature>
<dbReference type="PANTHER" id="PTHR23517:SF2">
    <property type="entry name" value="MULTIDRUG RESISTANCE PROTEIN MDTH"/>
    <property type="match status" value="1"/>
</dbReference>
<evidence type="ECO:0000313" key="10">
    <source>
        <dbReference type="Proteomes" id="UP001240236"/>
    </source>
</evidence>
<dbReference type="InterPro" id="IPR011701">
    <property type="entry name" value="MFS"/>
</dbReference>
<organism evidence="9 10">
    <name type="scientific">Catenuloplanes indicus</name>
    <dbReference type="NCBI Taxonomy" id="137267"/>
    <lineage>
        <taxon>Bacteria</taxon>
        <taxon>Bacillati</taxon>
        <taxon>Actinomycetota</taxon>
        <taxon>Actinomycetes</taxon>
        <taxon>Micromonosporales</taxon>
        <taxon>Micromonosporaceae</taxon>
        <taxon>Catenuloplanes</taxon>
    </lineage>
</organism>
<comment type="caution">
    <text evidence="9">The sequence shown here is derived from an EMBL/GenBank/DDBJ whole genome shotgun (WGS) entry which is preliminary data.</text>
</comment>
<dbReference type="PANTHER" id="PTHR23517">
    <property type="entry name" value="RESISTANCE PROTEIN MDTM, PUTATIVE-RELATED-RELATED"/>
    <property type="match status" value="1"/>
</dbReference>
<dbReference type="AlphaFoldDB" id="A0AAE3VUS3"/>
<protein>
    <submittedName>
        <fullName evidence="9">MFS family permease</fullName>
    </submittedName>
</protein>
<evidence type="ECO:0000256" key="5">
    <source>
        <dbReference type="ARBA" id="ARBA00022989"/>
    </source>
</evidence>
<feature type="transmembrane region" description="Helical" evidence="7">
    <location>
        <begin position="255"/>
        <end position="277"/>
    </location>
</feature>
<gene>
    <name evidence="9" type="ORF">J2S42_001227</name>
</gene>
<dbReference type="InterPro" id="IPR050171">
    <property type="entry name" value="MFS_Transporters"/>
</dbReference>
<dbReference type="GO" id="GO:0022857">
    <property type="term" value="F:transmembrane transporter activity"/>
    <property type="evidence" value="ECO:0007669"/>
    <property type="project" value="InterPro"/>
</dbReference>
<keyword evidence="5 7" id="KW-1133">Transmembrane helix</keyword>
<dbReference type="InterPro" id="IPR020846">
    <property type="entry name" value="MFS_dom"/>
</dbReference>
<dbReference type="PRINTS" id="PR01035">
    <property type="entry name" value="TCRTETA"/>
</dbReference>
<dbReference type="Proteomes" id="UP001240236">
    <property type="component" value="Unassembled WGS sequence"/>
</dbReference>
<dbReference type="InterPro" id="IPR001958">
    <property type="entry name" value="Tet-R_TetA/multi-R_MdtG-like"/>
</dbReference>
<feature type="transmembrane region" description="Helical" evidence="7">
    <location>
        <begin position="87"/>
        <end position="105"/>
    </location>
</feature>
<feature type="transmembrane region" description="Helical" evidence="7">
    <location>
        <begin position="345"/>
        <end position="371"/>
    </location>
</feature>
<accession>A0AAE3VUS3</accession>
<evidence type="ECO:0000256" key="4">
    <source>
        <dbReference type="ARBA" id="ARBA00022692"/>
    </source>
</evidence>
<evidence type="ECO:0000256" key="1">
    <source>
        <dbReference type="ARBA" id="ARBA00004651"/>
    </source>
</evidence>
<name>A0AAE3VUS3_9ACTN</name>
<feature type="domain" description="Major facilitator superfamily (MFS) profile" evidence="8">
    <location>
        <begin position="20"/>
        <end position="402"/>
    </location>
</feature>
<keyword evidence="4 7" id="KW-0812">Transmembrane</keyword>
<feature type="transmembrane region" description="Helical" evidence="7">
    <location>
        <begin position="225"/>
        <end position="243"/>
    </location>
</feature>
<dbReference type="Gene3D" id="1.20.1250.20">
    <property type="entry name" value="MFS general substrate transporter like domains"/>
    <property type="match status" value="1"/>
</dbReference>
<keyword evidence="3" id="KW-1003">Cell membrane</keyword>
<comment type="subcellular location">
    <subcellularLocation>
        <location evidence="1">Cell membrane</location>
        <topology evidence="1">Multi-pass membrane protein</topology>
    </subcellularLocation>
</comment>
<keyword evidence="10" id="KW-1185">Reference proteome</keyword>
<feature type="transmembrane region" description="Helical" evidence="7">
    <location>
        <begin position="314"/>
        <end position="333"/>
    </location>
</feature>
<dbReference type="GO" id="GO:0005886">
    <property type="term" value="C:plasma membrane"/>
    <property type="evidence" value="ECO:0007669"/>
    <property type="project" value="UniProtKB-SubCell"/>
</dbReference>
<evidence type="ECO:0000256" key="3">
    <source>
        <dbReference type="ARBA" id="ARBA00022475"/>
    </source>
</evidence>
<evidence type="ECO:0000259" key="8">
    <source>
        <dbReference type="PROSITE" id="PS50850"/>
    </source>
</evidence>
<dbReference type="RefSeq" id="WP_307236060.1">
    <property type="nucleotide sequence ID" value="NZ_JAUSUZ010000001.1"/>
</dbReference>
<proteinExistence type="predicted"/>
<reference evidence="9 10" key="1">
    <citation type="submission" date="2023-07" db="EMBL/GenBank/DDBJ databases">
        <title>Sequencing the genomes of 1000 actinobacteria strains.</title>
        <authorList>
            <person name="Klenk H.-P."/>
        </authorList>
    </citation>
    <scope>NUCLEOTIDE SEQUENCE [LARGE SCALE GENOMIC DNA]</scope>
    <source>
        <strain evidence="9 10">DSM 44709</strain>
    </source>
</reference>